<keyword evidence="3" id="KW-1185">Reference proteome</keyword>
<feature type="region of interest" description="Disordered" evidence="1">
    <location>
        <begin position="214"/>
        <end position="244"/>
    </location>
</feature>
<reference evidence="2 3" key="1">
    <citation type="submission" date="2020-09" db="EMBL/GenBank/DDBJ databases">
        <title>De no assembly of potato wild relative species, Solanum commersonii.</title>
        <authorList>
            <person name="Cho K."/>
        </authorList>
    </citation>
    <scope>NUCLEOTIDE SEQUENCE [LARGE SCALE GENOMIC DNA]</scope>
    <source>
        <strain evidence="2">LZ3.2</strain>
        <tissue evidence="2">Leaf</tissue>
    </source>
</reference>
<protein>
    <submittedName>
        <fullName evidence="2">Uncharacterized protein</fullName>
    </submittedName>
</protein>
<dbReference type="PANTHER" id="PTHR48302:SF3">
    <property type="entry name" value="DUF1985 DOMAIN-CONTAINING PROTEIN"/>
    <property type="match status" value="1"/>
</dbReference>
<evidence type="ECO:0000313" key="2">
    <source>
        <dbReference type="EMBL" id="KAG5577617.1"/>
    </source>
</evidence>
<dbReference type="Proteomes" id="UP000824120">
    <property type="component" value="Chromosome 11"/>
</dbReference>
<comment type="caution">
    <text evidence="2">The sequence shown here is derived from an EMBL/GenBank/DDBJ whole genome shotgun (WGS) entry which is preliminary data.</text>
</comment>
<gene>
    <name evidence="2" type="ORF">H5410_057751</name>
</gene>
<proteinExistence type="predicted"/>
<evidence type="ECO:0000256" key="1">
    <source>
        <dbReference type="SAM" id="MobiDB-lite"/>
    </source>
</evidence>
<dbReference type="EMBL" id="JACXVP010000011">
    <property type="protein sequence ID" value="KAG5577617.1"/>
    <property type="molecule type" value="Genomic_DNA"/>
</dbReference>
<name>A0A9J5WP03_SOLCO</name>
<accession>A0A9J5WP03</accession>
<dbReference type="PANTHER" id="PTHR48302">
    <property type="entry name" value="ULP1 PROTEASE FAMILY, C-TERMINAL CATALYTIC DOMAIN CONTAINING PROTEIN"/>
    <property type="match status" value="1"/>
</dbReference>
<evidence type="ECO:0000313" key="3">
    <source>
        <dbReference type="Proteomes" id="UP000824120"/>
    </source>
</evidence>
<organism evidence="2 3">
    <name type="scientific">Solanum commersonii</name>
    <name type="common">Commerson's wild potato</name>
    <name type="synonym">Commerson's nightshade</name>
    <dbReference type="NCBI Taxonomy" id="4109"/>
    <lineage>
        <taxon>Eukaryota</taxon>
        <taxon>Viridiplantae</taxon>
        <taxon>Streptophyta</taxon>
        <taxon>Embryophyta</taxon>
        <taxon>Tracheophyta</taxon>
        <taxon>Spermatophyta</taxon>
        <taxon>Magnoliopsida</taxon>
        <taxon>eudicotyledons</taxon>
        <taxon>Gunneridae</taxon>
        <taxon>Pentapetalae</taxon>
        <taxon>asterids</taxon>
        <taxon>lamiids</taxon>
        <taxon>Solanales</taxon>
        <taxon>Solanaceae</taxon>
        <taxon>Solanoideae</taxon>
        <taxon>Solaneae</taxon>
        <taxon>Solanum</taxon>
    </lineage>
</organism>
<dbReference type="AlphaFoldDB" id="A0A9J5WP03"/>
<sequence length="306" mass="34997">MEIEKRSKFQNYPITLNLNDESERVDSFKRKDGSKQEEKRVKNVVNEHEEEIEFSDELLIRMNHTTLCFVIKGFSIITGLNYFADEDDFLFDTSELNRIIEQYFEGKSTIIKAKLISKHKKKVWGEENDDDAGKDDFLKLVKSITKKMDAMKQYYGIVGVPLAIGPETVDHIMNSSWKDCSVITALKYHNIYPSLEEITFYQLSAKNDVISENASKKDGNKDEDDFTSKPSTHKPNNKDKGKVKVTIPLSKPIKKMSMHASSSCKEKTPPITHVLKTTKKTPFGLVSTPMKDTNVSVHDLYNLLDT</sequence>